<comment type="caution">
    <text evidence="3">The sequence shown here is derived from an EMBL/GenBank/DDBJ whole genome shotgun (WGS) entry which is preliminary data.</text>
</comment>
<reference evidence="3" key="2">
    <citation type="submission" date="2021-04" db="EMBL/GenBank/DDBJ databases">
        <authorList>
            <person name="Gilroy R."/>
        </authorList>
    </citation>
    <scope>NUCLEOTIDE SEQUENCE</scope>
    <source>
        <strain evidence="3">ChiSjej1B19-5720</strain>
    </source>
</reference>
<sequence>MEKKRKRKSNITNLTKEQKLAFRRRQVKRQKFLLTACGLFLVILIAALLFFILSRPKEDILQINAACESYRDEVTTAAAKYGMSDYVDLILAVMMQESSGQGTDVMQSAEGAYNTKYPQTPGGITDPSYSIECGIQELKYAMDKAGVKSPADIEHIRLALQAYNFGADVYFSFMEEQGETVWSEESAEAFAQMASGETLRAEDDPLKDPAGPWAYGDQRYPEHVLRYYHPETQSAG</sequence>
<proteinExistence type="predicted"/>
<keyword evidence="1" id="KW-1133">Transmembrane helix</keyword>
<dbReference type="Pfam" id="PF13702">
    <property type="entry name" value="Lysozyme_like"/>
    <property type="match status" value="1"/>
</dbReference>
<keyword evidence="1" id="KW-0812">Transmembrane</keyword>
<dbReference type="CDD" id="cd16891">
    <property type="entry name" value="CwlT-like"/>
    <property type="match status" value="1"/>
</dbReference>
<dbReference type="SUPFAM" id="SSF53955">
    <property type="entry name" value="Lysozyme-like"/>
    <property type="match status" value="1"/>
</dbReference>
<dbReference type="InterPro" id="IPR047194">
    <property type="entry name" value="CwlT-like_lysozyme"/>
</dbReference>
<name>A0A9D2RWN5_9FIRM</name>
<organism evidence="3 4">
    <name type="scientific">Candidatus Blautia faecavium</name>
    <dbReference type="NCBI Taxonomy" id="2838487"/>
    <lineage>
        <taxon>Bacteria</taxon>
        <taxon>Bacillati</taxon>
        <taxon>Bacillota</taxon>
        <taxon>Clostridia</taxon>
        <taxon>Lachnospirales</taxon>
        <taxon>Lachnospiraceae</taxon>
        <taxon>Blautia</taxon>
    </lineage>
</organism>
<dbReference type="AlphaFoldDB" id="A0A9D2RWN5"/>
<dbReference type="Proteomes" id="UP000823842">
    <property type="component" value="Unassembled WGS sequence"/>
</dbReference>
<keyword evidence="1" id="KW-0472">Membrane</keyword>
<evidence type="ECO:0000256" key="1">
    <source>
        <dbReference type="SAM" id="Phobius"/>
    </source>
</evidence>
<evidence type="ECO:0000313" key="3">
    <source>
        <dbReference type="EMBL" id="HJB28694.1"/>
    </source>
</evidence>
<reference evidence="3" key="1">
    <citation type="journal article" date="2021" name="PeerJ">
        <title>Extensive microbial diversity within the chicken gut microbiome revealed by metagenomics and culture.</title>
        <authorList>
            <person name="Gilroy R."/>
            <person name="Ravi A."/>
            <person name="Getino M."/>
            <person name="Pursley I."/>
            <person name="Horton D.L."/>
            <person name="Alikhan N.F."/>
            <person name="Baker D."/>
            <person name="Gharbi K."/>
            <person name="Hall N."/>
            <person name="Watson M."/>
            <person name="Adriaenssens E.M."/>
            <person name="Foster-Nyarko E."/>
            <person name="Jarju S."/>
            <person name="Secka A."/>
            <person name="Antonio M."/>
            <person name="Oren A."/>
            <person name="Chaudhuri R.R."/>
            <person name="La Ragione R."/>
            <person name="Hildebrand F."/>
            <person name="Pallen M.J."/>
        </authorList>
    </citation>
    <scope>NUCLEOTIDE SEQUENCE</scope>
    <source>
        <strain evidence="3">ChiSjej1B19-5720</strain>
    </source>
</reference>
<dbReference type="InterPro" id="IPR023346">
    <property type="entry name" value="Lysozyme-like_dom_sf"/>
</dbReference>
<dbReference type="Gene3D" id="1.10.530.10">
    <property type="match status" value="1"/>
</dbReference>
<gene>
    <name evidence="3" type="ORF">IAA06_07860</name>
</gene>
<evidence type="ECO:0000259" key="2">
    <source>
        <dbReference type="Pfam" id="PF13702"/>
    </source>
</evidence>
<feature type="transmembrane region" description="Helical" evidence="1">
    <location>
        <begin position="32"/>
        <end position="53"/>
    </location>
</feature>
<evidence type="ECO:0000313" key="4">
    <source>
        <dbReference type="Proteomes" id="UP000823842"/>
    </source>
</evidence>
<feature type="domain" description="CwlT-like lysozyme" evidence="2">
    <location>
        <begin position="69"/>
        <end position="203"/>
    </location>
</feature>
<protein>
    <submittedName>
        <fullName evidence="3">Lysozyme family protein</fullName>
    </submittedName>
</protein>
<dbReference type="EMBL" id="DWYZ01000150">
    <property type="protein sequence ID" value="HJB28694.1"/>
    <property type="molecule type" value="Genomic_DNA"/>
</dbReference>
<accession>A0A9D2RWN5</accession>